<evidence type="ECO:0000313" key="2">
    <source>
        <dbReference type="EMBL" id="MCG2622894.1"/>
    </source>
</evidence>
<evidence type="ECO:0000259" key="1">
    <source>
        <dbReference type="Pfam" id="PF07969"/>
    </source>
</evidence>
<dbReference type="Pfam" id="PF07969">
    <property type="entry name" value="Amidohydro_3"/>
    <property type="match status" value="1"/>
</dbReference>
<dbReference type="CDD" id="cd01300">
    <property type="entry name" value="YtcJ_like"/>
    <property type="match status" value="1"/>
</dbReference>
<gene>
    <name evidence="2" type="ORF">LVY72_13395</name>
</gene>
<dbReference type="InterPro" id="IPR013108">
    <property type="entry name" value="Amidohydro_3"/>
</dbReference>
<dbReference type="RefSeq" id="WP_237821652.1">
    <property type="nucleotide sequence ID" value="NZ_JAKLTQ010000009.1"/>
</dbReference>
<comment type="caution">
    <text evidence="2">The sequence shown here is derived from an EMBL/GenBank/DDBJ whole genome shotgun (WGS) entry which is preliminary data.</text>
</comment>
<dbReference type="Gene3D" id="3.10.310.70">
    <property type="match status" value="1"/>
</dbReference>
<keyword evidence="3" id="KW-1185">Reference proteome</keyword>
<dbReference type="InterPro" id="IPR033932">
    <property type="entry name" value="YtcJ-like"/>
</dbReference>
<evidence type="ECO:0000313" key="3">
    <source>
        <dbReference type="Proteomes" id="UP001165368"/>
    </source>
</evidence>
<dbReference type="Proteomes" id="UP001165368">
    <property type="component" value="Unassembled WGS sequence"/>
</dbReference>
<reference evidence="2" key="1">
    <citation type="submission" date="2022-01" db="EMBL/GenBank/DDBJ databases">
        <authorList>
            <person name="Jo J.-H."/>
            <person name="Im W.-T."/>
        </authorList>
    </citation>
    <scope>NUCLEOTIDE SEQUENCE</scope>
    <source>
        <strain evidence="2">I2-34</strain>
    </source>
</reference>
<dbReference type="Gene3D" id="3.20.20.140">
    <property type="entry name" value="Metal-dependent hydrolases"/>
    <property type="match status" value="1"/>
</dbReference>
<name>A0ABS9L8A8_9MICC</name>
<dbReference type="SUPFAM" id="SSF51338">
    <property type="entry name" value="Composite domain of metallo-dependent hydrolases"/>
    <property type="match status" value="1"/>
</dbReference>
<feature type="domain" description="Amidohydrolase 3" evidence="1">
    <location>
        <begin position="55"/>
        <end position="549"/>
    </location>
</feature>
<accession>A0ABS9L8A8</accession>
<protein>
    <submittedName>
        <fullName evidence="2">Amidohydrolase</fullName>
    </submittedName>
</protein>
<dbReference type="SUPFAM" id="SSF51556">
    <property type="entry name" value="Metallo-dependent hydrolases"/>
    <property type="match status" value="1"/>
</dbReference>
<dbReference type="Gene3D" id="2.30.40.10">
    <property type="entry name" value="Urease, subunit C, domain 1"/>
    <property type="match status" value="1"/>
</dbReference>
<dbReference type="InterPro" id="IPR011059">
    <property type="entry name" value="Metal-dep_hydrolase_composite"/>
</dbReference>
<sequence>MAKDSPIDFIVTGGPVYTSDPDHEWAEAFVVSGGKIKAVGTEAELRALAGGSVPVLDLEGRLALPGLVDVHAHLGLGGRQLAFELPLLPTDSTAEIFAKVRAWVERLGPEEWVVGGIVGSTVMDDITVQDLQLLDEAAQGHTVMLRDDSMHNRWVNSRALEVMGVTRDSPNLEGGTYVRDDAGNLTGVLHELAGGLAEAAAAASIRDLDQYNAVALKTAIRTLNSFGITSVQEAATMDYALKTLHHLDGQGELTAQVVASMPSRTFIEPGITGPDLYEIGSKHRSEHVRPDFSKYVLDGVPMTRTSAMLHPYICSHPTHEPDFTGESLWELADLVRSLEDLVDRGLHAKLHATGDAAVRRVLDAVEAVRKSRGYGAIFQIAHVEYIDDADLRRFAELQVVPDASPYLWFPSVIQESIAKQIPAETFDKSWPLRDLFEDGALVSGGSDWPCAAPTPDPWTGLETMVTRRSPDPSVAGELNAGQGIDLRQAVAAFTRNPAAAMGLGEVTGMLRPGLAADFIVLDQDIFREDPSAIHKTKVLQTYFEGRLVYDAGDADGSAHTSDMVRSSS</sequence>
<dbReference type="InterPro" id="IPR032466">
    <property type="entry name" value="Metal_Hydrolase"/>
</dbReference>
<dbReference type="PANTHER" id="PTHR22642:SF2">
    <property type="entry name" value="PROTEIN LONG AFTER FAR-RED 3"/>
    <property type="match status" value="1"/>
</dbReference>
<organism evidence="2 3">
    <name type="scientific">Arthrobacter hankyongi</name>
    <dbReference type="NCBI Taxonomy" id="2904801"/>
    <lineage>
        <taxon>Bacteria</taxon>
        <taxon>Bacillati</taxon>
        <taxon>Actinomycetota</taxon>
        <taxon>Actinomycetes</taxon>
        <taxon>Micrococcales</taxon>
        <taxon>Micrococcaceae</taxon>
        <taxon>Arthrobacter</taxon>
    </lineage>
</organism>
<dbReference type="EMBL" id="JAKLTQ010000009">
    <property type="protein sequence ID" value="MCG2622894.1"/>
    <property type="molecule type" value="Genomic_DNA"/>
</dbReference>
<proteinExistence type="predicted"/>
<dbReference type="PANTHER" id="PTHR22642">
    <property type="entry name" value="IMIDAZOLONEPROPIONASE"/>
    <property type="match status" value="1"/>
</dbReference>